<dbReference type="GeneTree" id="ENSGT00530000063497"/>
<protein>
    <recommendedName>
        <fullName evidence="15">Outer dense fiber protein 2</fullName>
    </recommendedName>
    <alternativeName>
        <fullName evidence="16">Cenexin</fullName>
    </alternativeName>
    <alternativeName>
        <fullName evidence="17">Outer dense fiber of sperm tails protein 2</fullName>
    </alternativeName>
</protein>
<dbReference type="PANTHER" id="PTHR23162">
    <property type="entry name" value="OUTER DENSE FIBER OF SPERM TAILS 2"/>
    <property type="match status" value="1"/>
</dbReference>
<dbReference type="GO" id="GO:0030154">
    <property type="term" value="P:cell differentiation"/>
    <property type="evidence" value="ECO:0007669"/>
    <property type="project" value="UniProtKB-KW"/>
</dbReference>
<evidence type="ECO:0000256" key="16">
    <source>
        <dbReference type="ARBA" id="ARBA00041830"/>
    </source>
</evidence>
<evidence type="ECO:0000313" key="19">
    <source>
        <dbReference type="Ensembl" id="ENSMMDP00005028819.1"/>
    </source>
</evidence>
<feature type="compositionally biased region" description="Low complexity" evidence="18">
    <location>
        <begin position="11"/>
        <end position="21"/>
    </location>
</feature>
<dbReference type="CTD" id="449859"/>
<feature type="compositionally biased region" description="Low complexity" evidence="18">
    <location>
        <begin position="330"/>
        <end position="344"/>
    </location>
</feature>
<keyword evidence="6" id="KW-0963">Cytoplasm</keyword>
<evidence type="ECO:0000256" key="3">
    <source>
        <dbReference type="ARBA" id="ARBA00004647"/>
    </source>
</evidence>
<keyword evidence="8" id="KW-0221">Differentiation</keyword>
<keyword evidence="9" id="KW-0282">Flagellum</keyword>
<evidence type="ECO:0000256" key="8">
    <source>
        <dbReference type="ARBA" id="ARBA00022782"/>
    </source>
</evidence>
<keyword evidence="13" id="KW-0206">Cytoskeleton</keyword>
<evidence type="ECO:0000256" key="4">
    <source>
        <dbReference type="ARBA" id="ARBA00009316"/>
    </source>
</evidence>
<proteinExistence type="inferred from homology"/>
<feature type="compositionally biased region" description="Basic and acidic residues" evidence="18">
    <location>
        <begin position="310"/>
        <end position="324"/>
    </location>
</feature>
<feature type="region of interest" description="Disordered" evidence="18">
    <location>
        <begin position="1"/>
        <end position="113"/>
    </location>
</feature>
<keyword evidence="12" id="KW-0969">Cilium</keyword>
<evidence type="ECO:0000256" key="1">
    <source>
        <dbReference type="ARBA" id="ARBA00004114"/>
    </source>
</evidence>
<dbReference type="RefSeq" id="XP_029915275.1">
    <property type="nucleotide sequence ID" value="XM_030059415.1"/>
</dbReference>
<dbReference type="OrthoDB" id="413404at2759"/>
<evidence type="ECO:0000256" key="13">
    <source>
        <dbReference type="ARBA" id="ARBA00023212"/>
    </source>
</evidence>
<reference evidence="19" key="1">
    <citation type="submission" date="2019-06" db="EMBL/GenBank/DDBJ databases">
        <authorList>
            <consortium name="Wellcome Sanger Institute Data Sharing"/>
        </authorList>
    </citation>
    <scope>NUCLEOTIDE SEQUENCE [LARGE SCALE GENOMIC DNA]</scope>
</reference>
<dbReference type="GO" id="GO:0005813">
    <property type="term" value="C:centrosome"/>
    <property type="evidence" value="ECO:0007669"/>
    <property type="project" value="TreeGrafter"/>
</dbReference>
<feature type="compositionally biased region" description="Basic and acidic residues" evidence="18">
    <location>
        <begin position="580"/>
        <end position="590"/>
    </location>
</feature>
<feature type="compositionally biased region" description="Basic and acidic residues" evidence="18">
    <location>
        <begin position="384"/>
        <end position="397"/>
    </location>
</feature>
<dbReference type="Proteomes" id="UP000472263">
    <property type="component" value="Chromosome 9"/>
</dbReference>
<dbReference type="InterPro" id="IPR026099">
    <property type="entry name" value="Odf2-rel"/>
</dbReference>
<dbReference type="GO" id="GO:1902017">
    <property type="term" value="P:regulation of cilium assembly"/>
    <property type="evidence" value="ECO:0007669"/>
    <property type="project" value="TreeGrafter"/>
</dbReference>
<dbReference type="Ensembl" id="ENSMMDT00005029503.1">
    <property type="protein sequence ID" value="ENSMMDP00005028819.1"/>
    <property type="gene ID" value="ENSMMDG00005013732.1"/>
</dbReference>
<evidence type="ECO:0000256" key="14">
    <source>
        <dbReference type="ARBA" id="ARBA00023273"/>
    </source>
</evidence>
<evidence type="ECO:0000256" key="6">
    <source>
        <dbReference type="ARBA" id="ARBA00022490"/>
    </source>
</evidence>
<evidence type="ECO:0000313" key="20">
    <source>
        <dbReference type="Proteomes" id="UP000472263"/>
    </source>
</evidence>
<feature type="compositionally biased region" description="Basic and acidic residues" evidence="18">
    <location>
        <begin position="66"/>
        <end position="113"/>
    </location>
</feature>
<organism evidence="19 20">
    <name type="scientific">Myripristis murdjan</name>
    <name type="common">pinecone soldierfish</name>
    <dbReference type="NCBI Taxonomy" id="586833"/>
    <lineage>
        <taxon>Eukaryota</taxon>
        <taxon>Metazoa</taxon>
        <taxon>Chordata</taxon>
        <taxon>Craniata</taxon>
        <taxon>Vertebrata</taxon>
        <taxon>Euteleostomi</taxon>
        <taxon>Actinopterygii</taxon>
        <taxon>Neopterygii</taxon>
        <taxon>Teleostei</taxon>
        <taxon>Neoteleostei</taxon>
        <taxon>Acanthomorphata</taxon>
        <taxon>Holocentriformes</taxon>
        <taxon>Holocentridae</taxon>
        <taxon>Myripristis</taxon>
    </lineage>
</organism>
<evidence type="ECO:0000256" key="5">
    <source>
        <dbReference type="ARBA" id="ARBA00022473"/>
    </source>
</evidence>
<gene>
    <name evidence="19" type="primary">LOC115364808</name>
</gene>
<sequence>MKSRDSPPPVHVHVPETTPVHVHMRRSPSTQQRRSKDVQMRADGGGGRVRSPARVKPWIPPGKTPTRRDLSSHKWQDAEERFGSCEKRGSKLDRLMMDAESPKTELRMKESRAQRWPERAIGLRQDAGEGEDELAAAPKKLSVLLREQESNRRFLKKGDGGASQQETDLLLRALVEAEIDGVTVANQLSALKETVDGLAKDKRLSKSNAASLGRQQELLLEKIEIFDHTNHSLRELLREWLEYEKESLVTSEQRDSLKKRLADSEAENIRLVAKLSSKEKEASKLAEHLDFEKDNVKTTEELSKILESTRSHLESQLNRKEAENSHLAGQIQRMQQSHGRQQQELQALQEELQELRQHREQEQEAGSQEAAALLAQHVERAEETARQLASRLHDKESQLAQALSTSNDWSARHAKEAAAKGQLEEEAAALRIRLAELSSQLQSAEERSRAEREELMEQLHALSAENASTKLENQTLKVSFSSSEEKLKDLHAEARRLKSSVRKQESLVDKYKTKVQQARLEAEEYCLKLDVTQREARDAKLSLEREMEQLRRELLDRLIELEPLPDKLRRAELQLREAQQEADARERRSLEQSSALSDVRHRVEQQGSQLETFQQRNLLLQEENNALREKTESLDRKLEEMKLENKQMSQVIAAKEAAVRSVQQQLEEKASECSILSRQLEHTLDDTKRQVDDSLARALAKERGSQSKALDLESQLSLARTELSQLHRSKEEMERRFQGQLKNMKDRLEQSDSTNRSLHNYVHFLKTSYGNVFGESLLSS</sequence>
<evidence type="ECO:0000256" key="9">
    <source>
        <dbReference type="ARBA" id="ARBA00022846"/>
    </source>
</evidence>
<keyword evidence="7" id="KW-0493">Microtubule</keyword>
<name>A0A667YYC7_9TELE</name>
<evidence type="ECO:0000256" key="15">
    <source>
        <dbReference type="ARBA" id="ARBA00040458"/>
    </source>
</evidence>
<keyword evidence="5" id="KW-0217">Developmental protein</keyword>
<feature type="region of interest" description="Disordered" evidence="18">
    <location>
        <begin position="384"/>
        <end position="421"/>
    </location>
</feature>
<accession>A0A667YYC7</accession>
<reference evidence="19" key="2">
    <citation type="submission" date="2025-08" db="UniProtKB">
        <authorList>
            <consortium name="Ensembl"/>
        </authorList>
    </citation>
    <scope>IDENTIFICATION</scope>
</reference>
<dbReference type="PANTHER" id="PTHR23162:SF8">
    <property type="entry name" value="OUTER DENSE FIBER PROTEIN 2"/>
    <property type="match status" value="1"/>
</dbReference>
<evidence type="ECO:0000256" key="7">
    <source>
        <dbReference type="ARBA" id="ARBA00022701"/>
    </source>
</evidence>
<evidence type="ECO:0000256" key="12">
    <source>
        <dbReference type="ARBA" id="ARBA00023069"/>
    </source>
</evidence>
<reference evidence="19" key="3">
    <citation type="submission" date="2025-09" db="UniProtKB">
        <authorList>
            <consortium name="Ensembl"/>
        </authorList>
    </citation>
    <scope>IDENTIFICATION</scope>
</reference>
<evidence type="ECO:0000256" key="10">
    <source>
        <dbReference type="ARBA" id="ARBA00022871"/>
    </source>
</evidence>
<feature type="compositionally biased region" description="Polar residues" evidence="18">
    <location>
        <begin position="398"/>
        <end position="409"/>
    </location>
</feature>
<evidence type="ECO:0000256" key="17">
    <source>
        <dbReference type="ARBA" id="ARBA00043200"/>
    </source>
</evidence>
<comment type="subcellular location">
    <subcellularLocation>
        <location evidence="2">Cell projection</location>
        <location evidence="2">Cilium</location>
        <location evidence="2">Flagellum</location>
    </subcellularLocation>
    <subcellularLocation>
        <location evidence="1">Cytoplasm</location>
        <location evidence="1">Cytoskeleton</location>
        <location evidence="1">Microtubule organizing center</location>
        <location evidence="1">Centrosome</location>
        <location evidence="1">Centriole</location>
    </subcellularLocation>
    <subcellularLocation>
        <location evidence="3">Cytoplasm</location>
        <location evidence="3">Cytoskeleton</location>
        <location evidence="3">Spindle pole</location>
    </subcellularLocation>
</comment>
<dbReference type="GO" id="GO:0005874">
    <property type="term" value="C:microtubule"/>
    <property type="evidence" value="ECO:0007669"/>
    <property type="project" value="UniProtKB-KW"/>
</dbReference>
<dbReference type="AlphaFoldDB" id="A0A667YYC7"/>
<evidence type="ECO:0000256" key="18">
    <source>
        <dbReference type="SAM" id="MobiDB-lite"/>
    </source>
</evidence>
<feature type="region of interest" description="Disordered" evidence="18">
    <location>
        <begin position="580"/>
        <end position="601"/>
    </location>
</feature>
<comment type="similarity">
    <text evidence="4">Belongs to the ODF2 family.</text>
</comment>
<keyword evidence="14" id="KW-0966">Cell projection</keyword>
<keyword evidence="11" id="KW-0175">Coiled coil</keyword>
<keyword evidence="10" id="KW-0744">Spermatogenesis</keyword>
<dbReference type="GO" id="GO:0005814">
    <property type="term" value="C:centriole"/>
    <property type="evidence" value="ECO:0007669"/>
    <property type="project" value="UniProtKB-SubCell"/>
</dbReference>
<feature type="region of interest" description="Disordered" evidence="18">
    <location>
        <begin position="310"/>
        <end position="344"/>
    </location>
</feature>
<keyword evidence="20" id="KW-1185">Reference proteome</keyword>
<feature type="compositionally biased region" description="Pro residues" evidence="18">
    <location>
        <begin position="1"/>
        <end position="10"/>
    </location>
</feature>
<dbReference type="GO" id="GO:0000922">
    <property type="term" value="C:spindle pole"/>
    <property type="evidence" value="ECO:0007669"/>
    <property type="project" value="UniProtKB-SubCell"/>
</dbReference>
<dbReference type="InParanoid" id="A0A667YYC7"/>
<dbReference type="GeneID" id="115364808"/>
<dbReference type="GO" id="GO:0031514">
    <property type="term" value="C:motile cilium"/>
    <property type="evidence" value="ECO:0007669"/>
    <property type="project" value="UniProtKB-SubCell"/>
</dbReference>
<dbReference type="GO" id="GO:0007283">
    <property type="term" value="P:spermatogenesis"/>
    <property type="evidence" value="ECO:0007669"/>
    <property type="project" value="UniProtKB-KW"/>
</dbReference>
<evidence type="ECO:0000256" key="11">
    <source>
        <dbReference type="ARBA" id="ARBA00023054"/>
    </source>
</evidence>
<evidence type="ECO:0000256" key="2">
    <source>
        <dbReference type="ARBA" id="ARBA00004230"/>
    </source>
</evidence>